<dbReference type="Proteomes" id="UP001221328">
    <property type="component" value="Unassembled WGS sequence"/>
</dbReference>
<keyword evidence="2" id="KW-1185">Reference proteome</keyword>
<dbReference type="EMBL" id="JAQOSK010000001">
    <property type="protein sequence ID" value="MDC2953365.1"/>
    <property type="molecule type" value="Genomic_DNA"/>
</dbReference>
<name>A0ABT5FLH2_9ACTN</name>
<evidence type="ECO:0000313" key="1">
    <source>
        <dbReference type="EMBL" id="MDC2953365.1"/>
    </source>
</evidence>
<accession>A0ABT5FLH2</accession>
<comment type="caution">
    <text evidence="1">The sequence shown here is derived from an EMBL/GenBank/DDBJ whole genome shotgun (WGS) entry which is preliminary data.</text>
</comment>
<dbReference type="RefSeq" id="WP_272173950.1">
    <property type="nucleotide sequence ID" value="NZ_JAQOSK010000001.1"/>
</dbReference>
<reference evidence="1 2" key="1">
    <citation type="journal article" date="2015" name="Int. J. Syst. Evol. Microbiol.">
        <title>Streptomyces gilvifuscus sp. nov., an actinomycete that produces antibacterial compounds isolated from soil.</title>
        <authorList>
            <person name="Nguyen T.M."/>
            <person name="Kim J."/>
        </authorList>
    </citation>
    <scope>NUCLEOTIDE SEQUENCE [LARGE SCALE GENOMIC DNA]</scope>
    <source>
        <strain evidence="1 2">T113</strain>
    </source>
</reference>
<organism evidence="1 2">
    <name type="scientific">Streptomyces gilvifuscus</name>
    <dbReference type="NCBI Taxonomy" id="1550617"/>
    <lineage>
        <taxon>Bacteria</taxon>
        <taxon>Bacillati</taxon>
        <taxon>Actinomycetota</taxon>
        <taxon>Actinomycetes</taxon>
        <taxon>Kitasatosporales</taxon>
        <taxon>Streptomycetaceae</taxon>
        <taxon>Streptomyces</taxon>
    </lineage>
</organism>
<proteinExistence type="predicted"/>
<evidence type="ECO:0000313" key="2">
    <source>
        <dbReference type="Proteomes" id="UP001221328"/>
    </source>
</evidence>
<protein>
    <submittedName>
        <fullName evidence="1">Uncharacterized protein</fullName>
    </submittedName>
</protein>
<gene>
    <name evidence="1" type="ORF">PO587_02725</name>
</gene>
<sequence>MNIYECFVCGQPQESKTCDRCRNGIRGLLARLPLQWFALLDSRQRVQGGGGDGRSSTRLHAPLPGREDVLNLLGPASRQAVTDAHDQTGPAPFLETLKSWADAVTDERGLTPVRRDFKEILVRLTAHVTWICEQPWVTDFEAEIRELVRTTQRITMTEPRKELLRGVTCPSCEGLTLVRYSPGDWAAECVLCPAMKLDERDYEALVRGQAQRARDGVKS</sequence>